<organism evidence="1 2">
    <name type="scientific">Hominisplanchenecus faecis</name>
    <dbReference type="NCBI Taxonomy" id="2885351"/>
    <lineage>
        <taxon>Bacteria</taxon>
        <taxon>Bacillati</taxon>
        <taxon>Bacillota</taxon>
        <taxon>Clostridia</taxon>
        <taxon>Lachnospirales</taxon>
        <taxon>Lachnospiraceae</taxon>
        <taxon>Hominisplanchenecus</taxon>
    </lineage>
</organism>
<evidence type="ECO:0000313" key="2">
    <source>
        <dbReference type="Proteomes" id="UP001299235"/>
    </source>
</evidence>
<gene>
    <name evidence="1" type="ORF">LKD42_05410</name>
</gene>
<dbReference type="RefSeq" id="WP_022118749.1">
    <property type="nucleotide sequence ID" value="NZ_JAJEQE010000012.1"/>
</dbReference>
<dbReference type="PROSITE" id="PS51257">
    <property type="entry name" value="PROKAR_LIPOPROTEIN"/>
    <property type="match status" value="1"/>
</dbReference>
<protein>
    <submittedName>
        <fullName evidence="1">DUF4358 domain-containing protein</fullName>
    </submittedName>
</protein>
<keyword evidence="2" id="KW-1185">Reference proteome</keyword>
<comment type="caution">
    <text evidence="1">The sequence shown here is derived from an EMBL/GenBank/DDBJ whole genome shotgun (WGS) entry which is preliminary data.</text>
</comment>
<proteinExistence type="predicted"/>
<sequence length="155" mass="16154">MKKLITLLVTIAMIGVMLTGCGGSGKEVTADPAKLAEDLSKTASGDTLSSISEDILASTYLVDTSKIDSCAAYVGTGATACEAVVIKCSDSSYVSEVKGLFETRVKNQSDLYSSYNADEVKNLDNAIIKTSGNYAVLCVTNDTAAAEKVLKEAGF</sequence>
<dbReference type="Pfam" id="PF14270">
    <property type="entry name" value="DUF4358"/>
    <property type="match status" value="1"/>
</dbReference>
<dbReference type="InterPro" id="IPR025648">
    <property type="entry name" value="DUF4358"/>
</dbReference>
<dbReference type="EMBL" id="JAJEQE010000012">
    <property type="protein sequence ID" value="MCC2148694.1"/>
    <property type="molecule type" value="Genomic_DNA"/>
</dbReference>
<accession>A0ABS8EV87</accession>
<dbReference type="Proteomes" id="UP001299235">
    <property type="component" value="Unassembled WGS sequence"/>
</dbReference>
<reference evidence="1 2" key="1">
    <citation type="submission" date="2021-10" db="EMBL/GenBank/DDBJ databases">
        <title>Anaerobic single-cell dispensing facilitates the cultivation of human gut bacteria.</title>
        <authorList>
            <person name="Afrizal A."/>
        </authorList>
    </citation>
    <scope>NUCLEOTIDE SEQUENCE [LARGE SCALE GENOMIC DNA]</scope>
    <source>
        <strain evidence="1 2">CLA-AA-H246</strain>
    </source>
</reference>
<name>A0ABS8EV87_9FIRM</name>
<evidence type="ECO:0000313" key="1">
    <source>
        <dbReference type="EMBL" id="MCC2148694.1"/>
    </source>
</evidence>